<keyword evidence="4 6" id="KW-1133">Transmembrane helix</keyword>
<dbReference type="GO" id="GO:0005886">
    <property type="term" value="C:plasma membrane"/>
    <property type="evidence" value="ECO:0007669"/>
    <property type="project" value="TreeGrafter"/>
</dbReference>
<feature type="transmembrane region" description="Helical" evidence="6">
    <location>
        <begin position="144"/>
        <end position="167"/>
    </location>
</feature>
<dbReference type="PANTHER" id="PTHR19444">
    <property type="entry name" value="UNC-93 RELATED"/>
    <property type="match status" value="1"/>
</dbReference>
<evidence type="ECO:0000256" key="5">
    <source>
        <dbReference type="ARBA" id="ARBA00023136"/>
    </source>
</evidence>
<protein>
    <submittedName>
        <fullName evidence="7">Unc-93-like protein A</fullName>
    </submittedName>
</protein>
<accession>A0AAV4F5B6</accession>
<dbReference type="GO" id="GO:0015459">
    <property type="term" value="F:potassium channel regulator activity"/>
    <property type="evidence" value="ECO:0007669"/>
    <property type="project" value="TreeGrafter"/>
</dbReference>
<dbReference type="GO" id="GO:0055120">
    <property type="term" value="C:striated muscle dense body"/>
    <property type="evidence" value="ECO:0007669"/>
    <property type="project" value="TreeGrafter"/>
</dbReference>
<evidence type="ECO:0000256" key="6">
    <source>
        <dbReference type="SAM" id="Phobius"/>
    </source>
</evidence>
<dbReference type="InterPro" id="IPR036259">
    <property type="entry name" value="MFS_trans_sf"/>
</dbReference>
<dbReference type="InterPro" id="IPR010291">
    <property type="entry name" value="Ion_channel_UNC-93"/>
</dbReference>
<sequence>MSVLSLWGRLFAIDIILPTPRNQYPAMGMQARVIRFDICSTVNLDGNFVEVYSLSPILWKLMTSYIVLGFVSFGLVLIFLDRIGARADPDRTPKQMVMQHLNQLLHHKTLRLLTPLLLFNGMQQGFIFSDYNRYFVTCALGVNYVGYCMITLGASNVLGTIFVAFFSHKIPREVVLGFGGILHISLMIGFLIWIPGNSPVLYFVLAAAWGLCDAVWQTQCNSKSAGQK</sequence>
<gene>
    <name evidence="7" type="ORF">ElyMa_002020000</name>
</gene>
<comment type="similarity">
    <text evidence="2">Belongs to the unc-93 family.</text>
</comment>
<evidence type="ECO:0000313" key="7">
    <source>
        <dbReference type="EMBL" id="GFR68397.1"/>
    </source>
</evidence>
<comment type="caution">
    <text evidence="7">The sequence shown here is derived from an EMBL/GenBank/DDBJ whole genome shotgun (WGS) entry which is preliminary data.</text>
</comment>
<feature type="transmembrane region" description="Helical" evidence="6">
    <location>
        <begin position="57"/>
        <end position="80"/>
    </location>
</feature>
<name>A0AAV4F5B6_9GAST</name>
<dbReference type="GO" id="GO:0043266">
    <property type="term" value="P:regulation of potassium ion transport"/>
    <property type="evidence" value="ECO:0007669"/>
    <property type="project" value="TreeGrafter"/>
</dbReference>
<evidence type="ECO:0000256" key="4">
    <source>
        <dbReference type="ARBA" id="ARBA00022989"/>
    </source>
</evidence>
<feature type="transmembrane region" description="Helical" evidence="6">
    <location>
        <begin position="110"/>
        <end position="129"/>
    </location>
</feature>
<organism evidence="7 8">
    <name type="scientific">Elysia marginata</name>
    <dbReference type="NCBI Taxonomy" id="1093978"/>
    <lineage>
        <taxon>Eukaryota</taxon>
        <taxon>Metazoa</taxon>
        <taxon>Spiralia</taxon>
        <taxon>Lophotrochozoa</taxon>
        <taxon>Mollusca</taxon>
        <taxon>Gastropoda</taxon>
        <taxon>Heterobranchia</taxon>
        <taxon>Euthyneura</taxon>
        <taxon>Panpulmonata</taxon>
        <taxon>Sacoglossa</taxon>
        <taxon>Placobranchoidea</taxon>
        <taxon>Plakobranchidae</taxon>
        <taxon>Elysia</taxon>
    </lineage>
</organism>
<dbReference type="SUPFAM" id="SSF103473">
    <property type="entry name" value="MFS general substrate transporter"/>
    <property type="match status" value="1"/>
</dbReference>
<comment type="subcellular location">
    <subcellularLocation>
        <location evidence="1">Membrane</location>
        <topology evidence="1">Multi-pass membrane protein</topology>
    </subcellularLocation>
</comment>
<proteinExistence type="inferred from homology"/>
<dbReference type="Gene3D" id="1.20.1250.20">
    <property type="entry name" value="MFS general substrate transporter like domains"/>
    <property type="match status" value="1"/>
</dbReference>
<feature type="transmembrane region" description="Helical" evidence="6">
    <location>
        <begin position="174"/>
        <end position="194"/>
    </location>
</feature>
<dbReference type="EMBL" id="BMAT01004117">
    <property type="protein sequence ID" value="GFR68397.1"/>
    <property type="molecule type" value="Genomic_DNA"/>
</dbReference>
<dbReference type="GO" id="GO:0006937">
    <property type="term" value="P:regulation of muscle contraction"/>
    <property type="evidence" value="ECO:0007669"/>
    <property type="project" value="TreeGrafter"/>
</dbReference>
<reference evidence="7 8" key="1">
    <citation type="journal article" date="2021" name="Elife">
        <title>Chloroplast acquisition without the gene transfer in kleptoplastic sea slugs, Plakobranchus ocellatus.</title>
        <authorList>
            <person name="Maeda T."/>
            <person name="Takahashi S."/>
            <person name="Yoshida T."/>
            <person name="Shimamura S."/>
            <person name="Takaki Y."/>
            <person name="Nagai Y."/>
            <person name="Toyoda A."/>
            <person name="Suzuki Y."/>
            <person name="Arimoto A."/>
            <person name="Ishii H."/>
            <person name="Satoh N."/>
            <person name="Nishiyama T."/>
            <person name="Hasebe M."/>
            <person name="Maruyama T."/>
            <person name="Minagawa J."/>
            <person name="Obokata J."/>
            <person name="Shigenobu S."/>
        </authorList>
    </citation>
    <scope>NUCLEOTIDE SEQUENCE [LARGE SCALE GENOMIC DNA]</scope>
</reference>
<dbReference type="Proteomes" id="UP000762676">
    <property type="component" value="Unassembled WGS sequence"/>
</dbReference>
<dbReference type="InterPro" id="IPR051951">
    <property type="entry name" value="UNC-93_regulatory"/>
</dbReference>
<evidence type="ECO:0000256" key="1">
    <source>
        <dbReference type="ARBA" id="ARBA00004141"/>
    </source>
</evidence>
<dbReference type="PANTHER" id="PTHR19444:SF11">
    <property type="entry name" value="UNC93-LIKE PROTEIN"/>
    <property type="match status" value="1"/>
</dbReference>
<evidence type="ECO:0000313" key="8">
    <source>
        <dbReference type="Proteomes" id="UP000762676"/>
    </source>
</evidence>
<keyword evidence="5 6" id="KW-0472">Membrane</keyword>
<evidence type="ECO:0000256" key="2">
    <source>
        <dbReference type="ARBA" id="ARBA00009172"/>
    </source>
</evidence>
<keyword evidence="3 6" id="KW-0812">Transmembrane</keyword>
<dbReference type="AlphaFoldDB" id="A0AAV4F5B6"/>
<dbReference type="Pfam" id="PF05978">
    <property type="entry name" value="UNC-93"/>
    <property type="match status" value="1"/>
</dbReference>
<evidence type="ECO:0000256" key="3">
    <source>
        <dbReference type="ARBA" id="ARBA00022692"/>
    </source>
</evidence>
<keyword evidence="8" id="KW-1185">Reference proteome</keyword>